<proteinExistence type="inferred from homology"/>
<name>A0A1H5H0B1_RHOJO</name>
<gene>
    <name evidence="4" type="ORF">SAMN04490220_7021</name>
</gene>
<organism evidence="4 5">
    <name type="scientific">Rhodococcus jostii</name>
    <dbReference type="NCBI Taxonomy" id="132919"/>
    <lineage>
        <taxon>Bacteria</taxon>
        <taxon>Bacillati</taxon>
        <taxon>Actinomycetota</taxon>
        <taxon>Actinomycetes</taxon>
        <taxon>Mycobacteriales</taxon>
        <taxon>Nocardiaceae</taxon>
        <taxon>Rhodococcus</taxon>
    </lineage>
</organism>
<feature type="compositionally biased region" description="Polar residues" evidence="2">
    <location>
        <begin position="28"/>
        <end position="39"/>
    </location>
</feature>
<dbReference type="EMBL" id="FNTL01000004">
    <property type="protein sequence ID" value="SEE21423.1"/>
    <property type="molecule type" value="Genomic_DNA"/>
</dbReference>
<dbReference type="InterPro" id="IPR029044">
    <property type="entry name" value="Nucleotide-diphossugar_trans"/>
</dbReference>
<evidence type="ECO:0000256" key="2">
    <source>
        <dbReference type="SAM" id="MobiDB-lite"/>
    </source>
</evidence>
<protein>
    <submittedName>
        <fullName evidence="4">Glycosyltransferase involved in cell wall bisynthesis</fullName>
    </submittedName>
</protein>
<reference evidence="5" key="1">
    <citation type="submission" date="2016-10" db="EMBL/GenBank/DDBJ databases">
        <authorList>
            <person name="Varghese N."/>
        </authorList>
    </citation>
    <scope>NUCLEOTIDE SEQUENCE [LARGE SCALE GENOMIC DNA]</scope>
    <source>
        <strain evidence="5">DSM 44719</strain>
    </source>
</reference>
<feature type="domain" description="Glycosyltransferase 2-like" evidence="3">
    <location>
        <begin position="74"/>
        <end position="224"/>
    </location>
</feature>
<evidence type="ECO:0000313" key="4">
    <source>
        <dbReference type="EMBL" id="SEE21423.1"/>
    </source>
</evidence>
<accession>A0A1H5H0B1</accession>
<dbReference type="Pfam" id="PF00535">
    <property type="entry name" value="Glycos_transf_2"/>
    <property type="match status" value="1"/>
</dbReference>
<evidence type="ECO:0000259" key="3">
    <source>
        <dbReference type="Pfam" id="PF00535"/>
    </source>
</evidence>
<dbReference type="GO" id="GO:0016740">
    <property type="term" value="F:transferase activity"/>
    <property type="evidence" value="ECO:0007669"/>
    <property type="project" value="UniProtKB-KW"/>
</dbReference>
<dbReference type="SUPFAM" id="SSF53448">
    <property type="entry name" value="Nucleotide-diphospho-sugar transferases"/>
    <property type="match status" value="1"/>
</dbReference>
<dbReference type="PANTHER" id="PTHR48090">
    <property type="entry name" value="UNDECAPRENYL-PHOSPHATE 4-DEOXY-4-FORMAMIDO-L-ARABINOSE TRANSFERASE-RELATED"/>
    <property type="match status" value="1"/>
</dbReference>
<dbReference type="InterPro" id="IPR001173">
    <property type="entry name" value="Glyco_trans_2-like"/>
</dbReference>
<dbReference type="Proteomes" id="UP000183407">
    <property type="component" value="Unassembled WGS sequence"/>
</dbReference>
<dbReference type="PANTHER" id="PTHR48090:SF7">
    <property type="entry name" value="RFBJ PROTEIN"/>
    <property type="match status" value="1"/>
</dbReference>
<keyword evidence="4" id="KW-0808">Transferase</keyword>
<evidence type="ECO:0000256" key="1">
    <source>
        <dbReference type="ARBA" id="ARBA00006739"/>
    </source>
</evidence>
<feature type="region of interest" description="Disordered" evidence="2">
    <location>
        <begin position="16"/>
        <end position="43"/>
    </location>
</feature>
<dbReference type="Gene3D" id="3.90.550.10">
    <property type="entry name" value="Spore Coat Polysaccharide Biosynthesis Protein SpsA, Chain A"/>
    <property type="match status" value="1"/>
</dbReference>
<comment type="similarity">
    <text evidence="1">Belongs to the glycosyltransferase 2 family.</text>
</comment>
<sequence>MIGNGQGEFAWIRTAHHNDQPPGRSSPPGESQDTGNTGLESPYDATDVKAMDAHVTQLHPKDDHKKSMPRPTVSVVMPALNEAKNLPFVAARMPSGIDELVFVDGNSVDDTVVVARKLWPDAKILTQTRKGKGNALACGFMHATSDIVVMIDADGSTDPAEIPAFVDALIHGADFAKGSRFIAGGGSADITFTRRLGNRMLNSFVNMEFAVSFTDLCYGYNAFWRRHVSVMSLPATDRPDAHWGDGFEIETLINVRMATSGLGIVEIPSFERRRISGKSNLNVVRDGFRVLRTVRMEHRNGVKTTEESVERPTSLPRRSVYSWRSRDRGDYVAR</sequence>
<evidence type="ECO:0000313" key="5">
    <source>
        <dbReference type="Proteomes" id="UP000183407"/>
    </source>
</evidence>
<dbReference type="InterPro" id="IPR050256">
    <property type="entry name" value="Glycosyltransferase_2"/>
</dbReference>
<dbReference type="CDD" id="cd04179">
    <property type="entry name" value="DPM_DPG-synthase_like"/>
    <property type="match status" value="1"/>
</dbReference>
<dbReference type="AlphaFoldDB" id="A0A1H5H0B1"/>